<keyword evidence="4" id="KW-0547">Nucleotide-binding</keyword>
<gene>
    <name evidence="9" type="ORF">FKZ61_02705</name>
</gene>
<dbReference type="RefSeq" id="WP_141608540.1">
    <property type="nucleotide sequence ID" value="NZ_VIGC02000003.1"/>
</dbReference>
<accession>A0A540VKT1</accession>
<evidence type="ECO:0000313" key="10">
    <source>
        <dbReference type="Proteomes" id="UP000317371"/>
    </source>
</evidence>
<feature type="domain" description="Polyphosphate kinase N-terminal" evidence="8">
    <location>
        <begin position="26"/>
        <end position="118"/>
    </location>
</feature>
<protein>
    <recommendedName>
        <fullName evidence="1">ATP-polyphosphate phosphotransferase</fullName>
        <ecNumber evidence="1">2.7.4.1</ecNumber>
    </recommendedName>
</protein>
<evidence type="ECO:0000256" key="6">
    <source>
        <dbReference type="ARBA" id="ARBA00022840"/>
    </source>
</evidence>
<dbReference type="GO" id="GO:0006799">
    <property type="term" value="P:polyphosphate biosynthetic process"/>
    <property type="evidence" value="ECO:0007669"/>
    <property type="project" value="InterPro"/>
</dbReference>
<dbReference type="SUPFAM" id="SSF140356">
    <property type="entry name" value="PPK N-terminal domain-like"/>
    <property type="match status" value="1"/>
</dbReference>
<name>A0A540VKT1_9CHLR</name>
<dbReference type="InterPro" id="IPR036830">
    <property type="entry name" value="PP_kinase_middle_dom_sf"/>
</dbReference>
<dbReference type="InterPro" id="IPR024953">
    <property type="entry name" value="PP_kinase_middle"/>
</dbReference>
<dbReference type="InParanoid" id="A0A540VKT1"/>
<dbReference type="InterPro" id="IPR003414">
    <property type="entry name" value="PP_kinase"/>
</dbReference>
<dbReference type="PANTHER" id="PTHR30218">
    <property type="entry name" value="POLYPHOSPHATE KINASE"/>
    <property type="match status" value="1"/>
</dbReference>
<keyword evidence="6" id="KW-0067">ATP-binding</keyword>
<evidence type="ECO:0000256" key="5">
    <source>
        <dbReference type="ARBA" id="ARBA00022777"/>
    </source>
</evidence>
<comment type="caution">
    <text evidence="9">The sequence shown here is derived from an EMBL/GenBank/DDBJ whole genome shotgun (WGS) entry which is preliminary data.</text>
</comment>
<dbReference type="Pfam" id="PF13089">
    <property type="entry name" value="PP_kinase_N"/>
    <property type="match status" value="1"/>
</dbReference>
<proteinExistence type="predicted"/>
<dbReference type="Gene3D" id="3.30.1840.10">
    <property type="entry name" value="Polyphosphate kinase middle domain"/>
    <property type="match status" value="1"/>
</dbReference>
<dbReference type="GO" id="GO:0005524">
    <property type="term" value="F:ATP binding"/>
    <property type="evidence" value="ECO:0007669"/>
    <property type="project" value="UniProtKB-KW"/>
</dbReference>
<reference evidence="9 10" key="1">
    <citation type="submission" date="2019-06" db="EMBL/GenBank/DDBJ databases">
        <title>Genome sequence of Litorilinea aerophila BAA-2444.</title>
        <authorList>
            <person name="Maclea K.S."/>
            <person name="Maurais E.G."/>
            <person name="Iannazzi L.C."/>
        </authorList>
    </citation>
    <scope>NUCLEOTIDE SEQUENCE [LARGE SCALE GENOMIC DNA]</scope>
    <source>
        <strain evidence="9 10">ATCC BAA-2444</strain>
    </source>
</reference>
<sequence length="327" mass="36076">MNEETLPDSTLDELRRLAGEGMVLPTWLRNSTELLTRASDESLPLPARLTALGAFARALDELFVVHLPGLTRAGASGGADDLQLAAALPGRVRLLVTQAARLLEFSLLPALQQHGFRILPVSQLTPAQQGWLHSYFSTRVYPLLTPLAVDPGHPFPFISSDSLNLLVQMRKPGVSPYEGGSLFARVKIPRITPRLLKLPAELNDPVGSGPAAQICVWSGDLVRHFVYQLFPGMPIQRVHYFRLLRAQPPNGLATSLNGSPARPRRLSFQPVVRLDVEEEMAPAMLSWLVDHLHVPMTNVFRYTLPLELMCLGHFAEFAARCLAGRQP</sequence>
<evidence type="ECO:0000259" key="8">
    <source>
        <dbReference type="Pfam" id="PF13089"/>
    </source>
</evidence>
<evidence type="ECO:0000256" key="1">
    <source>
        <dbReference type="ARBA" id="ARBA00012960"/>
    </source>
</evidence>
<keyword evidence="3" id="KW-0808">Transferase</keyword>
<keyword evidence="2" id="KW-0597">Phosphoprotein</keyword>
<dbReference type="Pfam" id="PF02503">
    <property type="entry name" value="PP_kinase"/>
    <property type="match status" value="1"/>
</dbReference>
<dbReference type="InterPro" id="IPR025198">
    <property type="entry name" value="PPK_N_dom"/>
</dbReference>
<dbReference type="GO" id="GO:0009358">
    <property type="term" value="C:polyphosphate kinase complex"/>
    <property type="evidence" value="ECO:0007669"/>
    <property type="project" value="InterPro"/>
</dbReference>
<dbReference type="AlphaFoldDB" id="A0A540VKT1"/>
<feature type="domain" description="Polyphosphate kinase middle" evidence="7">
    <location>
        <begin position="128"/>
        <end position="245"/>
    </location>
</feature>
<evidence type="ECO:0000259" key="7">
    <source>
        <dbReference type="Pfam" id="PF02503"/>
    </source>
</evidence>
<organism evidence="9 10">
    <name type="scientific">Litorilinea aerophila</name>
    <dbReference type="NCBI Taxonomy" id="1204385"/>
    <lineage>
        <taxon>Bacteria</taxon>
        <taxon>Bacillati</taxon>
        <taxon>Chloroflexota</taxon>
        <taxon>Caldilineae</taxon>
        <taxon>Caldilineales</taxon>
        <taxon>Caldilineaceae</taxon>
        <taxon>Litorilinea</taxon>
    </lineage>
</organism>
<dbReference type="InterPro" id="IPR036832">
    <property type="entry name" value="PPK_N_dom_sf"/>
</dbReference>
<keyword evidence="5" id="KW-0418">Kinase</keyword>
<evidence type="ECO:0000313" key="9">
    <source>
        <dbReference type="EMBL" id="TQE97347.1"/>
    </source>
</evidence>
<keyword evidence="10" id="KW-1185">Reference proteome</keyword>
<dbReference type="PANTHER" id="PTHR30218:SF0">
    <property type="entry name" value="POLYPHOSPHATE KINASE"/>
    <property type="match status" value="1"/>
</dbReference>
<evidence type="ECO:0000256" key="3">
    <source>
        <dbReference type="ARBA" id="ARBA00022679"/>
    </source>
</evidence>
<evidence type="ECO:0000256" key="2">
    <source>
        <dbReference type="ARBA" id="ARBA00022553"/>
    </source>
</evidence>
<dbReference type="EMBL" id="VIGC01000003">
    <property type="protein sequence ID" value="TQE97347.1"/>
    <property type="molecule type" value="Genomic_DNA"/>
</dbReference>
<dbReference type="Proteomes" id="UP000317371">
    <property type="component" value="Unassembled WGS sequence"/>
</dbReference>
<dbReference type="GO" id="GO:0008976">
    <property type="term" value="F:polyphosphate kinase activity"/>
    <property type="evidence" value="ECO:0007669"/>
    <property type="project" value="UniProtKB-EC"/>
</dbReference>
<dbReference type="OrthoDB" id="9761456at2"/>
<evidence type="ECO:0000256" key="4">
    <source>
        <dbReference type="ARBA" id="ARBA00022741"/>
    </source>
</evidence>
<dbReference type="EC" id="2.7.4.1" evidence="1"/>
<dbReference type="SUPFAM" id="SSF143724">
    <property type="entry name" value="PHP14-like"/>
    <property type="match status" value="1"/>
</dbReference>